<evidence type="ECO:0000259" key="5">
    <source>
        <dbReference type="Pfam" id="PF04389"/>
    </source>
</evidence>
<sequence>MLTTNKTSHYDTNAAATSTAAYISLKTVYFVLSLIVLFTITTIGLAAAALAVGIKNMSKINDLGPSSISSSTTVATSVASTVATSLQNSITAEQMLGHLAQLQRIADSSGGTRAIGTAGFNLTLNYITDYLSQFSNLEVKQEFFNVSTWRLLRVPVFLSYINGVEVNYTWGPAQDFYHMTYSRPADFSTPVRLTIIPRLGCDDSDWSAALPYAAAGSIALVIRGECTFVEKVNLAAKYNAAGILIYNDGTAPDRFTPVIATAGPNATFPALGLSYQLGTILVQAAQNTSTNASVRITIVAQYVPNTVVGNICAHTVTGDATQTIVIGSHSDSVPEGPGINDNGSGSAANLVLAANLARLLQTSTYPVYPYRVKFCWWGAEEVGLLGSAYHADVAKSSTVLGERIEAVRLERQNYLVNLNYDMLGSPNYIFGIYDGTTANRNTTPANAIPGSIRLSELYRDWFINQSLPWTYTEFSGRSDYGPFLAAGVVASGLFSGGDDTKTKEERDYYDRLLGQGQGGIASAIHDPCYHQTCDSMANINPFAYEKMVKAAAYVLEYLGRLPDLKTWLYPAPQIKELEKALPNKLLQKYDSVAEFYKGTNF</sequence>
<evidence type="ECO:0000313" key="8">
    <source>
        <dbReference type="EMBL" id="CAF3619809.1"/>
    </source>
</evidence>
<dbReference type="AlphaFoldDB" id="A0A814DGF1"/>
<feature type="domain" description="PA" evidence="4">
    <location>
        <begin position="197"/>
        <end position="279"/>
    </location>
</feature>
<dbReference type="EMBL" id="CAJOBC010002364">
    <property type="protein sequence ID" value="CAF3729615.1"/>
    <property type="molecule type" value="Genomic_DNA"/>
</dbReference>
<dbReference type="EMBL" id="CAJNOQ010002364">
    <property type="protein sequence ID" value="CAF0954309.1"/>
    <property type="molecule type" value="Genomic_DNA"/>
</dbReference>
<evidence type="ECO:0000313" key="7">
    <source>
        <dbReference type="EMBL" id="CAF0954309.1"/>
    </source>
</evidence>
<feature type="transmembrane region" description="Helical" evidence="3">
    <location>
        <begin position="28"/>
        <end position="52"/>
    </location>
</feature>
<dbReference type="InterPro" id="IPR045175">
    <property type="entry name" value="M28_fam"/>
</dbReference>
<dbReference type="GO" id="GO:0006508">
    <property type="term" value="P:proteolysis"/>
    <property type="evidence" value="ECO:0007669"/>
    <property type="project" value="InterPro"/>
</dbReference>
<evidence type="ECO:0000259" key="4">
    <source>
        <dbReference type="Pfam" id="PF02225"/>
    </source>
</evidence>
<feature type="domain" description="Peptidase M28" evidence="5">
    <location>
        <begin position="310"/>
        <end position="554"/>
    </location>
</feature>
<evidence type="ECO:0000313" key="9">
    <source>
        <dbReference type="EMBL" id="CAF3729615.1"/>
    </source>
</evidence>
<dbReference type="Proteomes" id="UP000682733">
    <property type="component" value="Unassembled WGS sequence"/>
</dbReference>
<organism evidence="7 10">
    <name type="scientific">Didymodactylos carnosus</name>
    <dbReference type="NCBI Taxonomy" id="1234261"/>
    <lineage>
        <taxon>Eukaryota</taxon>
        <taxon>Metazoa</taxon>
        <taxon>Spiralia</taxon>
        <taxon>Gnathifera</taxon>
        <taxon>Rotifera</taxon>
        <taxon>Eurotatoria</taxon>
        <taxon>Bdelloidea</taxon>
        <taxon>Philodinida</taxon>
        <taxon>Philodinidae</taxon>
        <taxon>Didymodactylos</taxon>
    </lineage>
</organism>
<reference evidence="7" key="1">
    <citation type="submission" date="2021-02" db="EMBL/GenBank/DDBJ databases">
        <authorList>
            <person name="Nowell W R."/>
        </authorList>
    </citation>
    <scope>NUCLEOTIDE SEQUENCE</scope>
</reference>
<keyword evidence="3" id="KW-0812">Transmembrane</keyword>
<dbReference type="InterPro" id="IPR046450">
    <property type="entry name" value="PA_dom_sf"/>
</dbReference>
<dbReference type="Pfam" id="PF02225">
    <property type="entry name" value="PA"/>
    <property type="match status" value="1"/>
</dbReference>
<dbReference type="SUPFAM" id="SSF52025">
    <property type="entry name" value="PA domain"/>
    <property type="match status" value="1"/>
</dbReference>
<keyword evidence="3" id="KW-0472">Membrane</keyword>
<comment type="caution">
    <text evidence="7">The sequence shown here is derived from an EMBL/GenBank/DDBJ whole genome shotgun (WGS) entry which is preliminary data.</text>
</comment>
<dbReference type="InterPro" id="IPR003137">
    <property type="entry name" value="PA_domain"/>
</dbReference>
<evidence type="ECO:0000256" key="3">
    <source>
        <dbReference type="SAM" id="Phobius"/>
    </source>
</evidence>
<dbReference type="Gene3D" id="3.40.630.10">
    <property type="entry name" value="Zn peptidases"/>
    <property type="match status" value="1"/>
</dbReference>
<evidence type="ECO:0000256" key="1">
    <source>
        <dbReference type="ARBA" id="ARBA00001947"/>
    </source>
</evidence>
<dbReference type="Pfam" id="PF04389">
    <property type="entry name" value="Peptidase_M28"/>
    <property type="match status" value="1"/>
</dbReference>
<dbReference type="Proteomes" id="UP000681722">
    <property type="component" value="Unassembled WGS sequence"/>
</dbReference>
<name>A0A814DGF1_9BILA</name>
<dbReference type="OrthoDB" id="206201at2759"/>
<accession>A0A814DGF1</accession>
<protein>
    <recommendedName>
        <fullName evidence="11">Peptide hydrolase</fullName>
    </recommendedName>
</protein>
<dbReference type="PANTHER" id="PTHR12147">
    <property type="entry name" value="METALLOPEPTIDASE M28 FAMILY MEMBER"/>
    <property type="match status" value="1"/>
</dbReference>
<dbReference type="EMBL" id="CAJNOK010001897">
    <property type="protein sequence ID" value="CAF0835083.1"/>
    <property type="molecule type" value="Genomic_DNA"/>
</dbReference>
<keyword evidence="3" id="KW-1133">Transmembrane helix</keyword>
<dbReference type="Proteomes" id="UP000677228">
    <property type="component" value="Unassembled WGS sequence"/>
</dbReference>
<dbReference type="GO" id="GO:0008235">
    <property type="term" value="F:metalloexopeptidase activity"/>
    <property type="evidence" value="ECO:0007669"/>
    <property type="project" value="InterPro"/>
</dbReference>
<gene>
    <name evidence="7" type="ORF">GPM918_LOCUS11414</name>
    <name evidence="6" type="ORF">OVA965_LOCUS6346</name>
    <name evidence="9" type="ORF">SRO942_LOCUS11415</name>
    <name evidence="8" type="ORF">TMI583_LOCUS6342</name>
</gene>
<keyword evidence="10" id="KW-1185">Reference proteome</keyword>
<proteinExistence type="inferred from homology"/>
<evidence type="ECO:0000313" key="10">
    <source>
        <dbReference type="Proteomes" id="UP000663829"/>
    </source>
</evidence>
<dbReference type="Proteomes" id="UP000663829">
    <property type="component" value="Unassembled WGS sequence"/>
</dbReference>
<dbReference type="SUPFAM" id="SSF53187">
    <property type="entry name" value="Zn-dependent exopeptidases"/>
    <property type="match status" value="1"/>
</dbReference>
<comment type="cofactor">
    <cofactor evidence="1">
        <name>Zn(2+)</name>
        <dbReference type="ChEBI" id="CHEBI:29105"/>
    </cofactor>
</comment>
<dbReference type="Gene3D" id="3.50.30.30">
    <property type="match status" value="1"/>
</dbReference>
<evidence type="ECO:0008006" key="11">
    <source>
        <dbReference type="Google" id="ProtNLM"/>
    </source>
</evidence>
<dbReference type="PANTHER" id="PTHR12147:SF26">
    <property type="entry name" value="PEPTIDASE M28 DOMAIN-CONTAINING PROTEIN"/>
    <property type="match status" value="1"/>
</dbReference>
<dbReference type="InterPro" id="IPR007484">
    <property type="entry name" value="Peptidase_M28"/>
</dbReference>
<dbReference type="EMBL" id="CAJOBA010001897">
    <property type="protein sequence ID" value="CAF3619809.1"/>
    <property type="molecule type" value="Genomic_DNA"/>
</dbReference>
<evidence type="ECO:0000313" key="6">
    <source>
        <dbReference type="EMBL" id="CAF0835083.1"/>
    </source>
</evidence>
<comment type="similarity">
    <text evidence="2">Belongs to the peptidase M28 family. M28B subfamily.</text>
</comment>
<evidence type="ECO:0000256" key="2">
    <source>
        <dbReference type="ARBA" id="ARBA00005634"/>
    </source>
</evidence>